<evidence type="ECO:0000313" key="2">
    <source>
        <dbReference type="Proteomes" id="UP000727490"/>
    </source>
</evidence>
<dbReference type="RefSeq" id="WP_219292538.1">
    <property type="nucleotide sequence ID" value="NZ_RPHB01000008.1"/>
</dbReference>
<proteinExistence type="predicted"/>
<evidence type="ECO:0000313" key="1">
    <source>
        <dbReference type="EMBL" id="MBW3469443.1"/>
    </source>
</evidence>
<protein>
    <submittedName>
        <fullName evidence="1">DUF2141 domain-containing protein</fullName>
    </submittedName>
</protein>
<dbReference type="EMBL" id="RPHB01000008">
    <property type="protein sequence ID" value="MBW3469443.1"/>
    <property type="molecule type" value="Genomic_DNA"/>
</dbReference>
<name>A0A951J2K9_9BACT</name>
<keyword evidence="2" id="KW-1185">Reference proteome</keyword>
<organism evidence="1 2">
    <name type="scientific">Arthrospiribacter ruber</name>
    <dbReference type="NCBI Taxonomy" id="2487934"/>
    <lineage>
        <taxon>Bacteria</taxon>
        <taxon>Pseudomonadati</taxon>
        <taxon>Bacteroidota</taxon>
        <taxon>Cytophagia</taxon>
        <taxon>Cytophagales</taxon>
        <taxon>Cyclobacteriaceae</taxon>
        <taxon>Arthrospiribacter</taxon>
    </lineage>
</organism>
<dbReference type="AlphaFoldDB" id="A0A951J2K9"/>
<reference evidence="1 2" key="1">
    <citation type="journal article" date="2020" name="Syst. Appl. Microbiol.">
        <title>Arthrospiribacter ruber gen. nov., sp. nov., a novel bacterium isolated from Arthrospira cultures.</title>
        <authorList>
            <person name="Waleron M."/>
            <person name="Misztak A."/>
            <person name="Waleron M.M."/>
            <person name="Furmaniak M."/>
            <person name="Mrozik A."/>
            <person name="Waleron K."/>
        </authorList>
    </citation>
    <scope>NUCLEOTIDE SEQUENCE [LARGE SCALE GENOMIC DNA]</scope>
    <source>
        <strain evidence="1 2">DPMB0001</strain>
    </source>
</reference>
<gene>
    <name evidence="1" type="ORF">EGN73_16720</name>
</gene>
<comment type="caution">
    <text evidence="1">The sequence shown here is derived from an EMBL/GenBank/DDBJ whole genome shotgun (WGS) entry which is preliminary data.</text>
</comment>
<sequence length="140" mass="15434">MKFLAIILTMIFLGNPTYRSTDFTLTVTNVKNEQGVVRVLLFKSEDGFPSDVNKAFQNASVPIKGDKATIVFKDIPEGTYAFSVFHDSQNTGKLRTNALGIPRDGYGFSNNASGTFGPPKYQDAAFKITTNKNELTIKLK</sequence>
<dbReference type="Proteomes" id="UP000727490">
    <property type="component" value="Unassembled WGS sequence"/>
</dbReference>
<dbReference type="Pfam" id="PF09912">
    <property type="entry name" value="DUF2141"/>
    <property type="match status" value="1"/>
</dbReference>
<accession>A0A951J2K9</accession>
<dbReference type="InterPro" id="IPR018673">
    <property type="entry name" value="DUF2141"/>
</dbReference>